<accession>A0A8T2RW04</accession>
<evidence type="ECO:0000256" key="2">
    <source>
        <dbReference type="ARBA" id="ARBA00009626"/>
    </source>
</evidence>
<dbReference type="Proteomes" id="UP000825935">
    <property type="component" value="Chromosome 24"/>
</dbReference>
<evidence type="ECO:0000256" key="6">
    <source>
        <dbReference type="SAM" id="MobiDB-lite"/>
    </source>
</evidence>
<gene>
    <name evidence="7" type="ORF">KP509_24G078100</name>
</gene>
<keyword evidence="5" id="KW-0539">Nucleus</keyword>
<evidence type="ECO:0008006" key="9">
    <source>
        <dbReference type="Google" id="ProtNLM"/>
    </source>
</evidence>
<comment type="subcellular location">
    <subcellularLocation>
        <location evidence="1">Nucleus</location>
    </subcellularLocation>
</comment>
<organism evidence="7 8">
    <name type="scientific">Ceratopteris richardii</name>
    <name type="common">Triangle waterfern</name>
    <dbReference type="NCBI Taxonomy" id="49495"/>
    <lineage>
        <taxon>Eukaryota</taxon>
        <taxon>Viridiplantae</taxon>
        <taxon>Streptophyta</taxon>
        <taxon>Embryophyta</taxon>
        <taxon>Tracheophyta</taxon>
        <taxon>Polypodiopsida</taxon>
        <taxon>Polypodiidae</taxon>
        <taxon>Polypodiales</taxon>
        <taxon>Pteridineae</taxon>
        <taxon>Pteridaceae</taxon>
        <taxon>Parkerioideae</taxon>
        <taxon>Ceratopteris</taxon>
    </lineage>
</organism>
<dbReference type="GO" id="GO:0003712">
    <property type="term" value="F:transcription coregulator activity"/>
    <property type="evidence" value="ECO:0007669"/>
    <property type="project" value="InterPro"/>
</dbReference>
<feature type="compositionally biased region" description="Acidic residues" evidence="6">
    <location>
        <begin position="274"/>
        <end position="296"/>
    </location>
</feature>
<reference evidence="7" key="1">
    <citation type="submission" date="2021-08" db="EMBL/GenBank/DDBJ databases">
        <title>WGS assembly of Ceratopteris richardii.</title>
        <authorList>
            <person name="Marchant D.B."/>
            <person name="Chen G."/>
            <person name="Jenkins J."/>
            <person name="Shu S."/>
            <person name="Leebens-Mack J."/>
            <person name="Grimwood J."/>
            <person name="Schmutz J."/>
            <person name="Soltis P."/>
            <person name="Soltis D."/>
            <person name="Chen Z.-H."/>
        </authorList>
    </citation>
    <scope>NUCLEOTIDE SEQUENCE</scope>
    <source>
        <strain evidence="7">Whitten #5841</strain>
        <tissue evidence="7">Leaf</tissue>
    </source>
</reference>
<evidence type="ECO:0000256" key="4">
    <source>
        <dbReference type="ARBA" id="ARBA00023163"/>
    </source>
</evidence>
<dbReference type="OrthoDB" id="1929813at2759"/>
<proteinExistence type="inferred from homology"/>
<evidence type="ECO:0000256" key="5">
    <source>
        <dbReference type="ARBA" id="ARBA00023242"/>
    </source>
</evidence>
<feature type="region of interest" description="Disordered" evidence="6">
    <location>
        <begin position="271"/>
        <end position="296"/>
    </location>
</feature>
<sequence>MDPHQDMLFEAMGDITKLQDLDQERQKNLPDKDFVMREFARRLRDAEQLLEHTLEEYEEYRRPKRLKDRTTVAPGDGGLGTALDVAELVAYAHRISYTTFAPPEYATGQFPLRGALPPAPQDEQMRASQLYHTADIDIGIPKPSVIAPSPPSLVDSGDILKVKEENVQNLMLPSGVGLPAPPPGWHPGLPIELPAELPPMPPGWKPGDPIPLPPGLDIPPLPPGWKPGDAVVLPPSVTAARPSEQMAPMPPAVSAPSPAPGVIQVPFVQLDLNPELEEDYGSDYSDEDGSSDEDED</sequence>
<dbReference type="GO" id="GO:0006357">
    <property type="term" value="P:regulation of transcription by RNA polymerase II"/>
    <property type="evidence" value="ECO:0007669"/>
    <property type="project" value="InterPro"/>
</dbReference>
<protein>
    <recommendedName>
        <fullName evidence="9">Mediator complex subunit 4</fullName>
    </recommendedName>
</protein>
<dbReference type="PANTHER" id="PTHR13208:SF2">
    <property type="entry name" value="MEDIATOR OF RNA POLYMERASE II TRANSCRIPTION SUBUNIT 4"/>
    <property type="match status" value="1"/>
</dbReference>
<evidence type="ECO:0000313" key="8">
    <source>
        <dbReference type="Proteomes" id="UP000825935"/>
    </source>
</evidence>
<keyword evidence="4" id="KW-0804">Transcription</keyword>
<name>A0A8T2RW04_CERRI</name>
<dbReference type="GO" id="GO:0016592">
    <property type="term" value="C:mediator complex"/>
    <property type="evidence" value="ECO:0007669"/>
    <property type="project" value="InterPro"/>
</dbReference>
<evidence type="ECO:0000256" key="1">
    <source>
        <dbReference type="ARBA" id="ARBA00004123"/>
    </source>
</evidence>
<dbReference type="OMA" id="FECNISW"/>
<keyword evidence="3" id="KW-0805">Transcription regulation</keyword>
<dbReference type="PANTHER" id="PTHR13208">
    <property type="entry name" value="MEDIATOR OF RNA POLYMERASE II TRANSCRIPTION SUBUNIT 4"/>
    <property type="match status" value="1"/>
</dbReference>
<comment type="similarity">
    <text evidence="2">Belongs to the Mediator complex subunit 4 family.</text>
</comment>
<dbReference type="EMBL" id="CM035429">
    <property type="protein sequence ID" value="KAH7300759.1"/>
    <property type="molecule type" value="Genomic_DNA"/>
</dbReference>
<evidence type="ECO:0000256" key="3">
    <source>
        <dbReference type="ARBA" id="ARBA00023015"/>
    </source>
</evidence>
<dbReference type="InterPro" id="IPR019258">
    <property type="entry name" value="Mediator_Med4"/>
</dbReference>
<evidence type="ECO:0000313" key="7">
    <source>
        <dbReference type="EMBL" id="KAH7300759.1"/>
    </source>
</evidence>
<dbReference type="AlphaFoldDB" id="A0A8T2RW04"/>
<dbReference type="GO" id="GO:0070847">
    <property type="term" value="C:core mediator complex"/>
    <property type="evidence" value="ECO:0007669"/>
    <property type="project" value="TreeGrafter"/>
</dbReference>
<comment type="caution">
    <text evidence="7">The sequence shown here is derived from an EMBL/GenBank/DDBJ whole genome shotgun (WGS) entry which is preliminary data.</text>
</comment>
<keyword evidence="8" id="KW-1185">Reference proteome</keyword>